<dbReference type="InterPro" id="IPR036291">
    <property type="entry name" value="NAD(P)-bd_dom_sf"/>
</dbReference>
<keyword evidence="3" id="KW-1185">Reference proteome</keyword>
<dbReference type="Proteomes" id="UP000295636">
    <property type="component" value="Unassembled WGS sequence"/>
</dbReference>
<accession>A0A4R5K878</accession>
<protein>
    <submittedName>
        <fullName evidence="2">SDR family NAD(P)-dependent oxidoreductase</fullName>
    </submittedName>
</protein>
<dbReference type="Pfam" id="PF00106">
    <property type="entry name" value="adh_short"/>
    <property type="match status" value="1"/>
</dbReference>
<dbReference type="AlphaFoldDB" id="A0A4R5K878"/>
<keyword evidence="1" id="KW-0560">Oxidoreductase</keyword>
<name>A0A4R5K878_9BACL</name>
<dbReference type="PANTHER" id="PTHR47534">
    <property type="entry name" value="YALI0E05731P"/>
    <property type="match status" value="1"/>
</dbReference>
<evidence type="ECO:0000313" key="2">
    <source>
        <dbReference type="EMBL" id="TDF91331.1"/>
    </source>
</evidence>
<dbReference type="InterPro" id="IPR002347">
    <property type="entry name" value="SDR_fam"/>
</dbReference>
<comment type="caution">
    <text evidence="2">The sequence shown here is derived from an EMBL/GenBank/DDBJ whole genome shotgun (WGS) entry which is preliminary data.</text>
</comment>
<sequence length="276" mass="30007">MKNIVISGGTDGIGKALALTYLIRGDNIIVIGRNKEKGKAFIEAANEIDAGTRAYFIQADLSLVSENKKVIEEIKSKFSVVDALVLCARHYRTTRLETAEGFEDNFALFYLSRFLLSHGLVESLEKADNPIIMNVAGPGADLSVIHWNDLGLEQGYNGGTALTQGGKLNDLLGVSFAGKHGAGRIRYVLFHPGTTSTSFSGEYDEPTAAHIVAMKKFGKPVVESIEPIVVIINAPPPEPLSAFVEGKRISVEHKSFDKDASKRLYDVTRELLVTLT</sequence>
<reference evidence="2 3" key="1">
    <citation type="submission" date="2019-03" db="EMBL/GenBank/DDBJ databases">
        <title>This is whole genome sequence of Paenibacillus sp MS74 strain.</title>
        <authorList>
            <person name="Trinh H.N."/>
        </authorList>
    </citation>
    <scope>NUCLEOTIDE SEQUENCE [LARGE SCALE GENOMIC DNA]</scope>
    <source>
        <strain evidence="2 3">MS74</strain>
    </source>
</reference>
<organism evidence="2 3">
    <name type="scientific">Paenibacillus piri</name>
    <dbReference type="NCBI Taxonomy" id="2547395"/>
    <lineage>
        <taxon>Bacteria</taxon>
        <taxon>Bacillati</taxon>
        <taxon>Bacillota</taxon>
        <taxon>Bacilli</taxon>
        <taxon>Bacillales</taxon>
        <taxon>Paenibacillaceae</taxon>
        <taxon>Paenibacillus</taxon>
    </lineage>
</organism>
<dbReference type="RefSeq" id="WP_133236247.1">
    <property type="nucleotide sequence ID" value="NZ_SMRT01000028.1"/>
</dbReference>
<evidence type="ECO:0000256" key="1">
    <source>
        <dbReference type="ARBA" id="ARBA00023002"/>
    </source>
</evidence>
<dbReference type="EMBL" id="SMRT01000028">
    <property type="protein sequence ID" value="TDF91331.1"/>
    <property type="molecule type" value="Genomic_DNA"/>
</dbReference>
<evidence type="ECO:0000313" key="3">
    <source>
        <dbReference type="Proteomes" id="UP000295636"/>
    </source>
</evidence>
<proteinExistence type="predicted"/>
<dbReference type="GO" id="GO:0016491">
    <property type="term" value="F:oxidoreductase activity"/>
    <property type="evidence" value="ECO:0007669"/>
    <property type="project" value="UniProtKB-KW"/>
</dbReference>
<dbReference type="OrthoDB" id="2860165at2"/>
<dbReference type="PANTHER" id="PTHR47534:SF3">
    <property type="entry name" value="ALCOHOL DEHYDROGENASE-LIKE C-TERMINAL DOMAIN-CONTAINING PROTEIN"/>
    <property type="match status" value="1"/>
</dbReference>
<gene>
    <name evidence="2" type="ORF">E1757_32905</name>
</gene>
<dbReference type="InterPro" id="IPR052228">
    <property type="entry name" value="Sec_Metab_Biosynth_Oxidored"/>
</dbReference>
<dbReference type="Gene3D" id="3.40.50.720">
    <property type="entry name" value="NAD(P)-binding Rossmann-like Domain"/>
    <property type="match status" value="1"/>
</dbReference>
<dbReference type="SUPFAM" id="SSF51735">
    <property type="entry name" value="NAD(P)-binding Rossmann-fold domains"/>
    <property type="match status" value="1"/>
</dbReference>